<feature type="transmembrane region" description="Helical" evidence="5">
    <location>
        <begin position="181"/>
        <end position="202"/>
    </location>
</feature>
<gene>
    <name evidence="6" type="ORF">GSLYS_00005418001</name>
</gene>
<evidence type="ECO:0000256" key="1">
    <source>
        <dbReference type="ARBA" id="ARBA00004141"/>
    </source>
</evidence>
<accession>A0AAV2HDI5</accession>
<dbReference type="Pfam" id="PF13903">
    <property type="entry name" value="Claudin_2"/>
    <property type="match status" value="1"/>
</dbReference>
<proteinExistence type="predicted"/>
<organism evidence="6 7">
    <name type="scientific">Lymnaea stagnalis</name>
    <name type="common">Great pond snail</name>
    <name type="synonym">Helix stagnalis</name>
    <dbReference type="NCBI Taxonomy" id="6523"/>
    <lineage>
        <taxon>Eukaryota</taxon>
        <taxon>Metazoa</taxon>
        <taxon>Spiralia</taxon>
        <taxon>Lophotrochozoa</taxon>
        <taxon>Mollusca</taxon>
        <taxon>Gastropoda</taxon>
        <taxon>Heterobranchia</taxon>
        <taxon>Euthyneura</taxon>
        <taxon>Panpulmonata</taxon>
        <taxon>Hygrophila</taxon>
        <taxon>Lymnaeoidea</taxon>
        <taxon>Lymnaeidae</taxon>
        <taxon>Lymnaea</taxon>
    </lineage>
</organism>
<dbReference type="InterPro" id="IPR004031">
    <property type="entry name" value="PMP22/EMP/MP20/Claudin"/>
</dbReference>
<evidence type="ECO:0000256" key="2">
    <source>
        <dbReference type="ARBA" id="ARBA00022692"/>
    </source>
</evidence>
<dbReference type="Gene3D" id="1.20.140.150">
    <property type="match status" value="1"/>
</dbReference>
<comment type="caution">
    <text evidence="6">The sequence shown here is derived from an EMBL/GenBank/DDBJ whole genome shotgun (WGS) entry which is preliminary data.</text>
</comment>
<keyword evidence="4 5" id="KW-0472">Membrane</keyword>
<protein>
    <recommendedName>
        <fullName evidence="8">Claudin</fullName>
    </recommendedName>
</protein>
<dbReference type="GO" id="GO:0016020">
    <property type="term" value="C:membrane"/>
    <property type="evidence" value="ECO:0007669"/>
    <property type="project" value="UniProtKB-SubCell"/>
</dbReference>
<keyword evidence="7" id="KW-1185">Reference proteome</keyword>
<dbReference type="AlphaFoldDB" id="A0AAV2HDI5"/>
<feature type="transmembrane region" description="Helical" evidence="5">
    <location>
        <begin position="237"/>
        <end position="259"/>
    </location>
</feature>
<evidence type="ECO:0000313" key="7">
    <source>
        <dbReference type="Proteomes" id="UP001497497"/>
    </source>
</evidence>
<keyword evidence="2 5" id="KW-0812">Transmembrane</keyword>
<dbReference type="EMBL" id="CAXITT010000085">
    <property type="protein sequence ID" value="CAL1531323.1"/>
    <property type="molecule type" value="Genomic_DNA"/>
</dbReference>
<name>A0AAV2HDI5_LYMST</name>
<keyword evidence="3 5" id="KW-1133">Transmembrane helix</keyword>
<dbReference type="Proteomes" id="UP001497497">
    <property type="component" value="Unassembled WGS sequence"/>
</dbReference>
<evidence type="ECO:0000256" key="4">
    <source>
        <dbReference type="ARBA" id="ARBA00023136"/>
    </source>
</evidence>
<evidence type="ECO:0000256" key="3">
    <source>
        <dbReference type="ARBA" id="ARBA00022989"/>
    </source>
</evidence>
<evidence type="ECO:0000256" key="5">
    <source>
        <dbReference type="SAM" id="Phobius"/>
    </source>
</evidence>
<evidence type="ECO:0008006" key="8">
    <source>
        <dbReference type="Google" id="ProtNLM"/>
    </source>
</evidence>
<reference evidence="6 7" key="1">
    <citation type="submission" date="2024-04" db="EMBL/GenBank/DDBJ databases">
        <authorList>
            <consortium name="Genoscope - CEA"/>
            <person name="William W."/>
        </authorList>
    </citation>
    <scope>NUCLEOTIDE SEQUENCE [LARGE SCALE GENOMIC DNA]</scope>
</reference>
<sequence length="268" mass="29449">MATPLLILFACSIVIGLVTTLIVVVTVSVDNWAYVTYDGNKLMAINDSCRAQGAVPCHLVQISEAPPMYRFDTYMNSYLKNTSSFIYSTESGLWSTCDSLTDDLRVIYLKNMASNFKGKKCFTFVTDYNEDSDVLTLSSGAKQIARLQNSAASCYIVVLIDLSSAAVVGLIGLVQKQVASCMVTGVLYLMAALFGVFGLSMFHTKEYYEKNFCYALDEIPSKLCDARVVSIGYAVPLAWLGVVTCSLSCFVWLCVSRALRVIRAKTML</sequence>
<feature type="transmembrane region" description="Helical" evidence="5">
    <location>
        <begin position="155"/>
        <end position="174"/>
    </location>
</feature>
<evidence type="ECO:0000313" key="6">
    <source>
        <dbReference type="EMBL" id="CAL1531323.1"/>
    </source>
</evidence>
<comment type="subcellular location">
    <subcellularLocation>
        <location evidence="1">Membrane</location>
        <topology evidence="1">Multi-pass membrane protein</topology>
    </subcellularLocation>
</comment>